<keyword evidence="4" id="KW-0862">Zinc</keyword>
<gene>
    <name evidence="8" type="ORF">D0859_16343</name>
</gene>
<feature type="compositionally biased region" description="Basic and acidic residues" evidence="7">
    <location>
        <begin position="277"/>
        <end position="296"/>
    </location>
</feature>
<evidence type="ECO:0000256" key="4">
    <source>
        <dbReference type="ARBA" id="ARBA00022833"/>
    </source>
</evidence>
<evidence type="ECO:0000256" key="6">
    <source>
        <dbReference type="ARBA" id="ARBA00023242"/>
    </source>
</evidence>
<comment type="subcellular location">
    <subcellularLocation>
        <location evidence="1">Nucleus</location>
    </subcellularLocation>
</comment>
<reference evidence="8 9" key="1">
    <citation type="journal article" date="2018" name="BMC Genomics">
        <title>Genomic evidence for intraspecific hybridization in a clonal and extremely halotolerant yeast.</title>
        <authorList>
            <person name="Gostincar C."/>
            <person name="Stajich J.E."/>
            <person name="Zupancic J."/>
            <person name="Zalar P."/>
            <person name="Gunde-Cimerman N."/>
        </authorList>
    </citation>
    <scope>NUCLEOTIDE SEQUENCE [LARGE SCALE GENOMIC DNA]</scope>
    <source>
        <strain evidence="8 9">EXF-120</strain>
    </source>
</reference>
<sequence length="333" mass="36074">MMKWSKLPAMRLACEFAEGAVETLRDPSTTTTIWTTMADVRSMLRAERASRRITHPNASYTSDGRLLCNLCEMMIKSEAAWQGHLHSSGHTLRLDRAREAAAARHVEATGKKRKAESLDSPSPDDKKRARSAGEEAPNAERQATEESNNGDGDFAAPTTAAVNVTKPAEVSANGGAPSATDDAVDEAELAAFERELAAMEQPSDAAATIQADATISAAPLTAEELAAQAREEQSAQRGRRDAELEDEREDAALALQEEFEEMDSLEQRLRKLREKREALRKGSMESGNRAEVDGALKDGPQGGGVPEAVAEDNVDDSDDDADEDFDDWNFGAR</sequence>
<feature type="compositionally biased region" description="Basic and acidic residues" evidence="7">
    <location>
        <begin position="229"/>
        <end position="242"/>
    </location>
</feature>
<feature type="region of interest" description="Disordered" evidence="7">
    <location>
        <begin position="99"/>
        <end position="157"/>
    </location>
</feature>
<dbReference type="InterPro" id="IPR036236">
    <property type="entry name" value="Znf_C2H2_sf"/>
</dbReference>
<dbReference type="InterPro" id="IPR040050">
    <property type="entry name" value="ZNF830-like"/>
</dbReference>
<evidence type="ECO:0000313" key="8">
    <source>
        <dbReference type="EMBL" id="RMZ19662.1"/>
    </source>
</evidence>
<keyword evidence="3" id="KW-0863">Zinc-finger</keyword>
<dbReference type="GO" id="GO:0044773">
    <property type="term" value="P:mitotic DNA damage checkpoint signaling"/>
    <property type="evidence" value="ECO:0007669"/>
    <property type="project" value="TreeGrafter"/>
</dbReference>
<feature type="compositionally biased region" description="Acidic residues" evidence="7">
    <location>
        <begin position="309"/>
        <end position="327"/>
    </location>
</feature>
<organism evidence="8 9">
    <name type="scientific">Hortaea werneckii</name>
    <name type="common">Black yeast</name>
    <name type="synonym">Cladosporium werneckii</name>
    <dbReference type="NCBI Taxonomy" id="91943"/>
    <lineage>
        <taxon>Eukaryota</taxon>
        <taxon>Fungi</taxon>
        <taxon>Dikarya</taxon>
        <taxon>Ascomycota</taxon>
        <taxon>Pezizomycotina</taxon>
        <taxon>Dothideomycetes</taxon>
        <taxon>Dothideomycetidae</taxon>
        <taxon>Mycosphaerellales</taxon>
        <taxon>Teratosphaeriaceae</taxon>
        <taxon>Hortaea</taxon>
    </lineage>
</organism>
<proteinExistence type="predicted"/>
<evidence type="ECO:0000313" key="9">
    <source>
        <dbReference type="Proteomes" id="UP000281677"/>
    </source>
</evidence>
<evidence type="ECO:0000256" key="1">
    <source>
        <dbReference type="ARBA" id="ARBA00004123"/>
    </source>
</evidence>
<feature type="region of interest" description="Disordered" evidence="7">
    <location>
        <begin position="226"/>
        <end position="251"/>
    </location>
</feature>
<keyword evidence="6" id="KW-0539">Nucleus</keyword>
<dbReference type="GO" id="GO:0003676">
    <property type="term" value="F:nucleic acid binding"/>
    <property type="evidence" value="ECO:0007669"/>
    <property type="project" value="InterPro"/>
</dbReference>
<dbReference type="GO" id="GO:0005681">
    <property type="term" value="C:spliceosomal complex"/>
    <property type="evidence" value="ECO:0007669"/>
    <property type="project" value="InterPro"/>
</dbReference>
<dbReference type="EMBL" id="QWIT01000960">
    <property type="protein sequence ID" value="RMZ19662.1"/>
    <property type="molecule type" value="Genomic_DNA"/>
</dbReference>
<accession>A0A3M7I2W4</accession>
<keyword evidence="5" id="KW-0175">Coiled coil</keyword>
<name>A0A3M7I2W4_HORWE</name>
<dbReference type="VEuPathDB" id="FungiDB:BTJ68_07799"/>
<feature type="region of interest" description="Disordered" evidence="7">
    <location>
        <begin position="277"/>
        <end position="333"/>
    </location>
</feature>
<keyword evidence="2" id="KW-0479">Metal-binding</keyword>
<feature type="compositionally biased region" description="Basic and acidic residues" evidence="7">
    <location>
        <begin position="99"/>
        <end position="110"/>
    </location>
</feature>
<dbReference type="PANTHER" id="PTHR13278:SF0">
    <property type="entry name" value="ZINC FINGER PROTEIN 830"/>
    <property type="match status" value="1"/>
</dbReference>
<dbReference type="OrthoDB" id="77607at2759"/>
<dbReference type="Proteomes" id="UP000281677">
    <property type="component" value="Unassembled WGS sequence"/>
</dbReference>
<dbReference type="PANTHER" id="PTHR13278">
    <property type="entry name" value="ZINC FINGER PROTEIN 830"/>
    <property type="match status" value="1"/>
</dbReference>
<comment type="caution">
    <text evidence="8">The sequence shown here is derived from an EMBL/GenBank/DDBJ whole genome shotgun (WGS) entry which is preliminary data.</text>
</comment>
<protein>
    <submittedName>
        <fullName evidence="8">Uncharacterized protein</fullName>
    </submittedName>
</protein>
<evidence type="ECO:0000256" key="5">
    <source>
        <dbReference type="ARBA" id="ARBA00023054"/>
    </source>
</evidence>
<dbReference type="AlphaFoldDB" id="A0A3M7I2W4"/>
<dbReference type="SUPFAM" id="SSF57667">
    <property type="entry name" value="beta-beta-alpha zinc fingers"/>
    <property type="match status" value="1"/>
</dbReference>
<dbReference type="GO" id="GO:0033314">
    <property type="term" value="P:mitotic DNA replication checkpoint signaling"/>
    <property type="evidence" value="ECO:0007669"/>
    <property type="project" value="TreeGrafter"/>
</dbReference>
<feature type="compositionally biased region" description="Basic and acidic residues" evidence="7">
    <location>
        <begin position="123"/>
        <end position="133"/>
    </location>
</feature>
<evidence type="ECO:0000256" key="7">
    <source>
        <dbReference type="SAM" id="MobiDB-lite"/>
    </source>
</evidence>
<dbReference type="GO" id="GO:0008270">
    <property type="term" value="F:zinc ion binding"/>
    <property type="evidence" value="ECO:0007669"/>
    <property type="project" value="UniProtKB-KW"/>
</dbReference>
<dbReference type="GO" id="GO:0033260">
    <property type="term" value="P:nuclear DNA replication"/>
    <property type="evidence" value="ECO:0007669"/>
    <property type="project" value="TreeGrafter"/>
</dbReference>
<evidence type="ECO:0000256" key="3">
    <source>
        <dbReference type="ARBA" id="ARBA00022771"/>
    </source>
</evidence>
<evidence type="ECO:0000256" key="2">
    <source>
        <dbReference type="ARBA" id="ARBA00022723"/>
    </source>
</evidence>